<feature type="domain" description="ATPase AAA-3" evidence="5">
    <location>
        <begin position="95"/>
        <end position="225"/>
    </location>
</feature>
<feature type="domain" description="ChlI/MoxR AAA lid" evidence="6">
    <location>
        <begin position="290"/>
        <end position="361"/>
    </location>
</feature>
<comment type="similarity">
    <text evidence="3">Belongs to the MoxR family.</text>
</comment>
<dbReference type="PANTHER" id="PTHR42759:SF1">
    <property type="entry name" value="MAGNESIUM-CHELATASE SUBUNIT CHLD"/>
    <property type="match status" value="1"/>
</dbReference>
<dbReference type="Gene3D" id="3.40.50.300">
    <property type="entry name" value="P-loop containing nucleotide triphosphate hydrolases"/>
    <property type="match status" value="1"/>
</dbReference>
<evidence type="ECO:0000256" key="3">
    <source>
        <dbReference type="ARBA" id="ARBA00061607"/>
    </source>
</evidence>
<dbReference type="CDD" id="cd00009">
    <property type="entry name" value="AAA"/>
    <property type="match status" value="1"/>
</dbReference>
<evidence type="ECO:0000313" key="7">
    <source>
        <dbReference type="EMBL" id="KJL37791.1"/>
    </source>
</evidence>
<protein>
    <submittedName>
        <fullName evidence="7">ATPase RavA</fullName>
        <ecNumber evidence="7">3.6.3.-</ecNumber>
    </submittedName>
</protein>
<dbReference type="GO" id="GO:0016887">
    <property type="term" value="F:ATP hydrolysis activity"/>
    <property type="evidence" value="ECO:0007669"/>
    <property type="project" value="InterPro"/>
</dbReference>
<dbReference type="InterPro" id="IPR050764">
    <property type="entry name" value="CbbQ/NirQ/NorQ/GpvN"/>
</dbReference>
<evidence type="ECO:0000256" key="4">
    <source>
        <dbReference type="SAM" id="MobiDB-lite"/>
    </source>
</evidence>
<keyword evidence="8" id="KW-1185">Reference proteome</keyword>
<gene>
    <name evidence="7" type="primary">ravA</name>
    <name evidence="7" type="ORF">RS86_00050</name>
</gene>
<dbReference type="PIRSF" id="PIRSF002849">
    <property type="entry name" value="AAA_ATPase_chaperone_MoxR_prd"/>
    <property type="match status" value="1"/>
</dbReference>
<dbReference type="EMBL" id="JYIX01000009">
    <property type="protein sequence ID" value="KJL37791.1"/>
    <property type="molecule type" value="Genomic_DNA"/>
</dbReference>
<dbReference type="PANTHER" id="PTHR42759">
    <property type="entry name" value="MOXR FAMILY PROTEIN"/>
    <property type="match status" value="1"/>
</dbReference>
<dbReference type="EC" id="3.6.3.-" evidence="7"/>
<keyword evidence="1" id="KW-0547">Nucleotide-binding</keyword>
<dbReference type="GO" id="GO:0005524">
    <property type="term" value="F:ATP binding"/>
    <property type="evidence" value="ECO:0007669"/>
    <property type="project" value="UniProtKB-KW"/>
</dbReference>
<keyword evidence="7" id="KW-0378">Hydrolase</keyword>
<dbReference type="Proteomes" id="UP000033740">
    <property type="component" value="Unassembled WGS sequence"/>
</dbReference>
<evidence type="ECO:0000313" key="8">
    <source>
        <dbReference type="Proteomes" id="UP000033740"/>
    </source>
</evidence>
<name>A0A0F0LYS3_9MICO</name>
<dbReference type="FunFam" id="3.40.50.300:FF:000640">
    <property type="entry name" value="MoxR family ATPase"/>
    <property type="match status" value="1"/>
</dbReference>
<organism evidence="7 8">
    <name type="scientific">Microbacterium azadirachtae</name>
    <dbReference type="NCBI Taxonomy" id="582680"/>
    <lineage>
        <taxon>Bacteria</taxon>
        <taxon>Bacillati</taxon>
        <taxon>Actinomycetota</taxon>
        <taxon>Actinomycetes</taxon>
        <taxon>Micrococcales</taxon>
        <taxon>Microbacteriaceae</taxon>
        <taxon>Microbacterium</taxon>
    </lineage>
</organism>
<keyword evidence="2" id="KW-0067">ATP-binding</keyword>
<dbReference type="InterPro" id="IPR027417">
    <property type="entry name" value="P-loop_NTPase"/>
</dbReference>
<dbReference type="STRING" id="582680.RS86_00050"/>
<proteinExistence type="inferred from homology"/>
<accession>A0A0F0LYS3</accession>
<dbReference type="InterPro" id="IPR041628">
    <property type="entry name" value="ChlI/MoxR_AAA_lid"/>
</dbReference>
<dbReference type="Pfam" id="PF07726">
    <property type="entry name" value="AAA_3"/>
    <property type="match status" value="1"/>
</dbReference>
<feature type="region of interest" description="Disordered" evidence="4">
    <location>
        <begin position="1"/>
        <end position="61"/>
    </location>
</feature>
<evidence type="ECO:0000259" key="6">
    <source>
        <dbReference type="Pfam" id="PF17863"/>
    </source>
</evidence>
<comment type="caution">
    <text evidence="7">The sequence shown here is derived from an EMBL/GenBank/DDBJ whole genome shotgun (WGS) entry which is preliminary data.</text>
</comment>
<dbReference type="Pfam" id="PF17863">
    <property type="entry name" value="AAA_lid_2"/>
    <property type="match status" value="1"/>
</dbReference>
<evidence type="ECO:0000256" key="1">
    <source>
        <dbReference type="ARBA" id="ARBA00022741"/>
    </source>
</evidence>
<evidence type="ECO:0000256" key="2">
    <source>
        <dbReference type="ARBA" id="ARBA00022840"/>
    </source>
</evidence>
<feature type="compositionally biased region" description="Pro residues" evidence="4">
    <location>
        <begin position="16"/>
        <end position="25"/>
    </location>
</feature>
<dbReference type="Gene3D" id="1.10.8.80">
    <property type="entry name" value="Magnesium chelatase subunit I, C-Terminal domain"/>
    <property type="match status" value="1"/>
</dbReference>
<sequence>MTDRPGTEPAGSAPLGYPPAPPAPPAAVQSSSVPTQTPAPYATTAAPPSPAPASGSDDAALRQAMQRVRAEVDKAVVGQAGTVTGLLVALLARGHVLLEGVPGVAKTLVVRSFSRALGLDTKRVQFTPDLMPGDVTGSLVYDARTGEFEFRRGPVFTNILLADEINRTPPKTQAALLEAMEERQVSSDGASLALPDPFLVAATQNPIEHEGTYSLPEAQLDRFLMKLVVGMPERDAEVSVLRRHADGFSPRELTDLHPVVSADEILAAQQAAGRVQVTDDVLGYVVDLARATRHSPSVQLGASPRASTGLLAAAKAWAWLNGSSAVTPDHVQTMLIPVWRHRLQLRPDAEMEGVSADAVLTSVVQQTRVPI</sequence>
<dbReference type="InterPro" id="IPR011703">
    <property type="entry name" value="ATPase_AAA-3"/>
</dbReference>
<feature type="compositionally biased region" description="Low complexity" evidence="4">
    <location>
        <begin position="26"/>
        <end position="58"/>
    </location>
</feature>
<dbReference type="SUPFAM" id="SSF52540">
    <property type="entry name" value="P-loop containing nucleoside triphosphate hydrolases"/>
    <property type="match status" value="1"/>
</dbReference>
<reference evidence="7 8" key="1">
    <citation type="submission" date="2015-02" db="EMBL/GenBank/DDBJ databases">
        <title>Draft genome sequences of ten Microbacterium spp. with emphasis on heavy metal contaminated environments.</title>
        <authorList>
            <person name="Corretto E."/>
        </authorList>
    </citation>
    <scope>NUCLEOTIDE SEQUENCE [LARGE SCALE GENOMIC DNA]</scope>
    <source>
        <strain evidence="7 8">ARN176</strain>
    </source>
</reference>
<evidence type="ECO:0000259" key="5">
    <source>
        <dbReference type="Pfam" id="PF07726"/>
    </source>
</evidence>
<dbReference type="PATRIC" id="fig|582680.6.peg.50"/>
<dbReference type="AlphaFoldDB" id="A0A0F0LYS3"/>